<dbReference type="InterPro" id="IPR045087">
    <property type="entry name" value="Cu-oxidase_fam"/>
</dbReference>
<dbReference type="Proteomes" id="UP000481360">
    <property type="component" value="Unassembled WGS sequence"/>
</dbReference>
<dbReference type="PROSITE" id="PS00079">
    <property type="entry name" value="MULTICOPPER_OXIDASE1"/>
    <property type="match status" value="1"/>
</dbReference>
<feature type="domain" description="Plastocyanin-like" evidence="4">
    <location>
        <begin position="257"/>
        <end position="353"/>
    </location>
</feature>
<dbReference type="AlphaFoldDB" id="A0A7C9W245"/>
<evidence type="ECO:0000259" key="5">
    <source>
        <dbReference type="Pfam" id="PF07732"/>
    </source>
</evidence>
<dbReference type="InterPro" id="IPR033138">
    <property type="entry name" value="Cu_oxidase_CS"/>
</dbReference>
<dbReference type="RefSeq" id="WP_166051295.1">
    <property type="nucleotide sequence ID" value="NZ_JAAMPJ010000009.1"/>
</dbReference>
<dbReference type="Pfam" id="PF07731">
    <property type="entry name" value="Cu-oxidase_2"/>
    <property type="match status" value="1"/>
</dbReference>
<keyword evidence="7" id="KW-1185">Reference proteome</keyword>
<accession>A0A7C9W245</accession>
<organism evidence="6 7">
    <name type="scientific">Lentzea alba</name>
    <dbReference type="NCBI Taxonomy" id="2714351"/>
    <lineage>
        <taxon>Bacteria</taxon>
        <taxon>Bacillati</taxon>
        <taxon>Actinomycetota</taxon>
        <taxon>Actinomycetes</taxon>
        <taxon>Pseudonocardiales</taxon>
        <taxon>Pseudonocardiaceae</taxon>
        <taxon>Lentzea</taxon>
    </lineage>
</organism>
<keyword evidence="2" id="KW-0560">Oxidoreductase</keyword>
<dbReference type="InterPro" id="IPR011707">
    <property type="entry name" value="Cu-oxidase-like_N"/>
</dbReference>
<comment type="caution">
    <text evidence="6">The sequence shown here is derived from an EMBL/GenBank/DDBJ whole genome shotgun (WGS) entry which is preliminary data.</text>
</comment>
<name>A0A7C9W245_9PSEU</name>
<protein>
    <submittedName>
        <fullName evidence="6">Multicopper oxidase domain-containing protein</fullName>
    </submittedName>
</protein>
<feature type="compositionally biased region" description="Basic and acidic residues" evidence="3">
    <location>
        <begin position="189"/>
        <end position="203"/>
    </location>
</feature>
<dbReference type="PROSITE" id="PS00080">
    <property type="entry name" value="MULTICOPPER_OXIDASE2"/>
    <property type="match status" value="1"/>
</dbReference>
<proteinExistence type="predicted"/>
<dbReference type="Pfam" id="PF07732">
    <property type="entry name" value="Cu-oxidase_3"/>
    <property type="match status" value="1"/>
</dbReference>
<dbReference type="GO" id="GO:0005507">
    <property type="term" value="F:copper ion binding"/>
    <property type="evidence" value="ECO:0007669"/>
    <property type="project" value="InterPro"/>
</dbReference>
<evidence type="ECO:0000256" key="1">
    <source>
        <dbReference type="ARBA" id="ARBA00022723"/>
    </source>
</evidence>
<gene>
    <name evidence="6" type="ORF">G7043_29985</name>
</gene>
<keyword evidence="1" id="KW-0479">Metal-binding</keyword>
<dbReference type="EMBL" id="JAAMPJ010000009">
    <property type="protein sequence ID" value="NGY63157.1"/>
    <property type="molecule type" value="Genomic_DNA"/>
</dbReference>
<feature type="region of interest" description="Disordered" evidence="3">
    <location>
        <begin position="181"/>
        <end position="206"/>
    </location>
</feature>
<evidence type="ECO:0000313" key="6">
    <source>
        <dbReference type="EMBL" id="NGY63157.1"/>
    </source>
</evidence>
<evidence type="ECO:0000259" key="4">
    <source>
        <dbReference type="Pfam" id="PF07731"/>
    </source>
</evidence>
<evidence type="ECO:0000256" key="3">
    <source>
        <dbReference type="SAM" id="MobiDB-lite"/>
    </source>
</evidence>
<dbReference type="Gene3D" id="2.60.40.420">
    <property type="entry name" value="Cupredoxins - blue copper proteins"/>
    <property type="match status" value="2"/>
</dbReference>
<sequence>MLQLGAGGLVVAAGVGGAADPAAMAQGGGRIKEYWIQVDSFHWNVVPNGKDNMMGMTFTPEQTSYHALGYRAYTPGWKKPLPGNDDIGPNTGVPGPIIRGQVGDTIKIHFRNNDTKWKFPYSMHPHGVEYGNDSDGAWLADDPDRPGTAIPPGGEYTYTWRCVPSSVGTWVYHDHSKPMPNLSLPPDGGHGEHGAHSSSEHRATMQAAAEKMPVMELAVMMGLYGFVVVTDAKTKPVDREFFLFLSEFWTTLMPVKTNMMGFNGYAFVDNTPTLTARVGQRVRWHIGTLGLLPHVFHVHGHRWHDGKRYVDSEAIEASETLVLEWVEDNPGKWLYHCHYADHMAMGMAGRYVVS</sequence>
<dbReference type="InterPro" id="IPR011706">
    <property type="entry name" value="Cu-oxidase_C"/>
</dbReference>
<dbReference type="InterPro" id="IPR002355">
    <property type="entry name" value="Cu_oxidase_Cu_BS"/>
</dbReference>
<evidence type="ECO:0000256" key="2">
    <source>
        <dbReference type="ARBA" id="ARBA00023002"/>
    </source>
</evidence>
<feature type="domain" description="Plastocyanin-like" evidence="5">
    <location>
        <begin position="87"/>
        <end position="177"/>
    </location>
</feature>
<dbReference type="SUPFAM" id="SSF49503">
    <property type="entry name" value="Cupredoxins"/>
    <property type="match status" value="2"/>
</dbReference>
<dbReference type="PANTHER" id="PTHR11709:SF504">
    <property type="entry name" value="PLASTOCYANIN-LIKE DOMAIN-CONTAINING PROTEIN"/>
    <property type="match status" value="1"/>
</dbReference>
<dbReference type="GO" id="GO:0006826">
    <property type="term" value="P:iron ion transport"/>
    <property type="evidence" value="ECO:0007669"/>
    <property type="project" value="TreeGrafter"/>
</dbReference>
<dbReference type="GO" id="GO:0005886">
    <property type="term" value="C:plasma membrane"/>
    <property type="evidence" value="ECO:0007669"/>
    <property type="project" value="TreeGrafter"/>
</dbReference>
<dbReference type="InterPro" id="IPR008972">
    <property type="entry name" value="Cupredoxin"/>
</dbReference>
<reference evidence="6 7" key="1">
    <citation type="submission" date="2020-03" db="EMBL/GenBank/DDBJ databases">
        <title>Isolation and identification of active actinomycetes.</title>
        <authorList>
            <person name="Sun X."/>
        </authorList>
    </citation>
    <scope>NUCLEOTIDE SEQUENCE [LARGE SCALE GENOMIC DNA]</scope>
    <source>
        <strain evidence="6 7">NEAU-D13</strain>
    </source>
</reference>
<dbReference type="GO" id="GO:0016491">
    <property type="term" value="F:oxidoreductase activity"/>
    <property type="evidence" value="ECO:0007669"/>
    <property type="project" value="UniProtKB-KW"/>
</dbReference>
<dbReference type="PANTHER" id="PTHR11709">
    <property type="entry name" value="MULTI-COPPER OXIDASE"/>
    <property type="match status" value="1"/>
</dbReference>
<evidence type="ECO:0000313" key="7">
    <source>
        <dbReference type="Proteomes" id="UP000481360"/>
    </source>
</evidence>